<reference evidence="1 2" key="1">
    <citation type="submission" date="2017-02" db="EMBL/GenBank/DDBJ databases">
        <authorList>
            <person name="Peterson S.W."/>
        </authorList>
    </citation>
    <scope>NUCLEOTIDE SEQUENCE [LARGE SCALE GENOMIC DNA]</scope>
    <source>
        <strain evidence="1 2">CECT 9189</strain>
    </source>
</reference>
<evidence type="ECO:0000313" key="2">
    <source>
        <dbReference type="Proteomes" id="UP000191116"/>
    </source>
</evidence>
<dbReference type="EMBL" id="FUWP01000023">
    <property type="protein sequence ID" value="SKA51889.1"/>
    <property type="molecule type" value="Genomic_DNA"/>
</dbReference>
<organism evidence="1 2">
    <name type="scientific">Photobacterium toruni</name>
    <dbReference type="NCBI Taxonomy" id="1935446"/>
    <lineage>
        <taxon>Bacteria</taxon>
        <taxon>Pseudomonadati</taxon>
        <taxon>Pseudomonadota</taxon>
        <taxon>Gammaproteobacteria</taxon>
        <taxon>Vibrionales</taxon>
        <taxon>Vibrionaceae</taxon>
        <taxon>Photobacterium</taxon>
    </lineage>
</organism>
<gene>
    <name evidence="1" type="ORF">CZ814_03236</name>
</gene>
<dbReference type="Proteomes" id="UP000191116">
    <property type="component" value="Unassembled WGS sequence"/>
</dbReference>
<dbReference type="RefSeq" id="WP_080175954.1">
    <property type="nucleotide sequence ID" value="NZ_AP024856.1"/>
</dbReference>
<proteinExistence type="predicted"/>
<sequence>MLIPVRLQFTLINDVQYAPKLRGEGRLAYQLWQDQYHGLYVQILRNNEQPNTEQLGTFSCLLFPVADYWQQKDTPISFPYGVCLETKLVKKSINNNDGGFLRAVLLILVPEMVEKYASYRISQYF</sequence>
<protein>
    <submittedName>
        <fullName evidence="1">Uncharacterized protein</fullName>
    </submittedName>
</protein>
<dbReference type="AlphaFoldDB" id="A0A1T4UGS3"/>
<accession>A0A1T4UGS3</accession>
<evidence type="ECO:0000313" key="1">
    <source>
        <dbReference type="EMBL" id="SKA51889.1"/>
    </source>
</evidence>
<name>A0A1T4UGS3_9GAMM</name>